<feature type="compositionally biased region" description="Basic and acidic residues" evidence="1">
    <location>
        <begin position="217"/>
        <end position="228"/>
    </location>
</feature>
<feature type="compositionally biased region" description="Polar residues" evidence="1">
    <location>
        <begin position="142"/>
        <end position="159"/>
    </location>
</feature>
<gene>
    <name evidence="2" type="ORF">PCOR1329_LOCUS42299</name>
</gene>
<feature type="compositionally biased region" description="Polar residues" evidence="1">
    <location>
        <begin position="172"/>
        <end position="183"/>
    </location>
</feature>
<evidence type="ECO:0000256" key="1">
    <source>
        <dbReference type="SAM" id="MobiDB-lite"/>
    </source>
</evidence>
<name>A0ABN9TUY4_9DINO</name>
<organism evidence="2 3">
    <name type="scientific">Prorocentrum cordatum</name>
    <dbReference type="NCBI Taxonomy" id="2364126"/>
    <lineage>
        <taxon>Eukaryota</taxon>
        <taxon>Sar</taxon>
        <taxon>Alveolata</taxon>
        <taxon>Dinophyceae</taxon>
        <taxon>Prorocentrales</taxon>
        <taxon>Prorocentraceae</taxon>
        <taxon>Prorocentrum</taxon>
    </lineage>
</organism>
<accession>A0ABN9TUY4</accession>
<keyword evidence="3" id="KW-1185">Reference proteome</keyword>
<evidence type="ECO:0000313" key="2">
    <source>
        <dbReference type="EMBL" id="CAK0849662.1"/>
    </source>
</evidence>
<feature type="region of interest" description="Disordered" evidence="1">
    <location>
        <begin position="294"/>
        <end position="499"/>
    </location>
</feature>
<dbReference type="EMBL" id="CAUYUJ010015080">
    <property type="protein sequence ID" value="CAK0849662.1"/>
    <property type="molecule type" value="Genomic_DNA"/>
</dbReference>
<feature type="compositionally biased region" description="Low complexity" evidence="1">
    <location>
        <begin position="424"/>
        <end position="465"/>
    </location>
</feature>
<protein>
    <submittedName>
        <fullName evidence="2">Uncharacterized protein</fullName>
    </submittedName>
</protein>
<feature type="compositionally biased region" description="Basic and acidic residues" evidence="1">
    <location>
        <begin position="478"/>
        <end position="499"/>
    </location>
</feature>
<reference evidence="2" key="1">
    <citation type="submission" date="2023-10" db="EMBL/GenBank/DDBJ databases">
        <authorList>
            <person name="Chen Y."/>
            <person name="Shah S."/>
            <person name="Dougan E. K."/>
            <person name="Thang M."/>
            <person name="Chan C."/>
        </authorList>
    </citation>
    <scope>NUCLEOTIDE SEQUENCE [LARGE SCALE GENOMIC DNA]</scope>
</reference>
<feature type="compositionally biased region" description="Polar residues" evidence="1">
    <location>
        <begin position="370"/>
        <end position="379"/>
    </location>
</feature>
<feature type="region of interest" description="Disordered" evidence="1">
    <location>
        <begin position="141"/>
        <end position="237"/>
    </location>
</feature>
<dbReference type="Proteomes" id="UP001189429">
    <property type="component" value="Unassembled WGS sequence"/>
</dbReference>
<evidence type="ECO:0000313" key="3">
    <source>
        <dbReference type="Proteomes" id="UP001189429"/>
    </source>
</evidence>
<sequence length="571" mass="60874">MSGGPTAAFHLAVHPGDLVEASVADPAVFQAKLAADESKDPRMEEPCVNAVVGDHCHKALEWSKAVGIGKHPDWYPNLTVESSFHEIQESLWRRGKAGCTRPCPEPETTTTQLPLMKVEDMTIDQLQRFIDKELDVRIPQDENATSNASSEIQADQASGETGDVRMVDGAQSPESTGQASYVKNESEVAVDAAPAQGAPQESTDPDAAGQEDNMTTRSDDSWDKRGEEVIGGEPTLPGCYMRLPSGCPNHHKKSTLWRHDLHAEQMEVDDAQCRARKAFWDEHCGSTDTRIMFVPQPEAVRPPQDGDMKNESEVAVDAPTNRDPAPAQGAPQESTDPDAAGQEDNVTTRWNAAEGLPATHNAEHAPEPPDQTTESNGTAQEDADTPDADAHSGSSTDGVVRDVPLPLVGSDAALDPEGDGAGAAGSEPPEGSSGAGAEQSSSASAAGAGQLLSTRAGGRAAVVGAEPLPEVDEDALDEAGRARAAERAERARERAEAEEQVRRQVAAELREEMAAHTSTTEESLESMKDRIKAEIKQKIFKDQMEAKVRAEIMREMMASADMGGTSESPSQ</sequence>
<proteinExistence type="predicted"/>
<comment type="caution">
    <text evidence="2">The sequence shown here is derived from an EMBL/GenBank/DDBJ whole genome shotgun (WGS) entry which is preliminary data.</text>
</comment>